<gene>
    <name evidence="1" type="ORF">OE88DRAFT_1660058</name>
</gene>
<dbReference type="Proteomes" id="UP000305948">
    <property type="component" value="Unassembled WGS sequence"/>
</dbReference>
<dbReference type="AlphaFoldDB" id="A0A5C3N3A6"/>
<evidence type="ECO:0008006" key="3">
    <source>
        <dbReference type="Google" id="ProtNLM"/>
    </source>
</evidence>
<name>A0A5C3N3A6_9AGAM</name>
<keyword evidence="2" id="KW-1185">Reference proteome</keyword>
<reference evidence="1 2" key="1">
    <citation type="journal article" date="2019" name="Nat. Ecol. Evol.">
        <title>Megaphylogeny resolves global patterns of mushroom evolution.</title>
        <authorList>
            <person name="Varga T."/>
            <person name="Krizsan K."/>
            <person name="Foldi C."/>
            <person name="Dima B."/>
            <person name="Sanchez-Garcia M."/>
            <person name="Sanchez-Ramirez S."/>
            <person name="Szollosi G.J."/>
            <person name="Szarkandi J.G."/>
            <person name="Papp V."/>
            <person name="Albert L."/>
            <person name="Andreopoulos W."/>
            <person name="Angelini C."/>
            <person name="Antonin V."/>
            <person name="Barry K.W."/>
            <person name="Bougher N.L."/>
            <person name="Buchanan P."/>
            <person name="Buyck B."/>
            <person name="Bense V."/>
            <person name="Catcheside P."/>
            <person name="Chovatia M."/>
            <person name="Cooper J."/>
            <person name="Damon W."/>
            <person name="Desjardin D."/>
            <person name="Finy P."/>
            <person name="Geml J."/>
            <person name="Haridas S."/>
            <person name="Hughes K."/>
            <person name="Justo A."/>
            <person name="Karasinski D."/>
            <person name="Kautmanova I."/>
            <person name="Kiss B."/>
            <person name="Kocsube S."/>
            <person name="Kotiranta H."/>
            <person name="LaButti K.M."/>
            <person name="Lechner B.E."/>
            <person name="Liimatainen K."/>
            <person name="Lipzen A."/>
            <person name="Lukacs Z."/>
            <person name="Mihaltcheva S."/>
            <person name="Morgado L.N."/>
            <person name="Niskanen T."/>
            <person name="Noordeloos M.E."/>
            <person name="Ohm R.A."/>
            <person name="Ortiz-Santana B."/>
            <person name="Ovrebo C."/>
            <person name="Racz N."/>
            <person name="Riley R."/>
            <person name="Savchenko A."/>
            <person name="Shiryaev A."/>
            <person name="Soop K."/>
            <person name="Spirin V."/>
            <person name="Szebenyi C."/>
            <person name="Tomsovsky M."/>
            <person name="Tulloss R.E."/>
            <person name="Uehling J."/>
            <person name="Grigoriev I.V."/>
            <person name="Vagvolgyi C."/>
            <person name="Papp T."/>
            <person name="Martin F.M."/>
            <person name="Miettinen O."/>
            <person name="Hibbett D.S."/>
            <person name="Nagy L.G."/>
        </authorList>
    </citation>
    <scope>NUCLEOTIDE SEQUENCE [LARGE SCALE GENOMIC DNA]</scope>
    <source>
        <strain evidence="1 2">OMC1185</strain>
    </source>
</reference>
<evidence type="ECO:0000313" key="2">
    <source>
        <dbReference type="Proteomes" id="UP000305948"/>
    </source>
</evidence>
<sequence length="434" mass="48791">MYGFSSVPDGMECTERRVSHLHSRYTYSFKIAWARHSLPSPKGTLLPQLGGIAGFKDPFKRSLPLESGFRFGFEVIGPADAYAGLSIFVDTSEVVPDSHLYSLDLRVDSPNGTAILLKARKIELRRPRLVLCDYKAKDHIPDGTAAYTTTFIFTLTSRDPLADAPREDLHLQKMLDVSMSSGSFIDTRFYVYSRRGPHGGACKPLPLFLNSTILKDKCAYFDTLLSTAHFSESTLKLLNDGFPPNEEREFLEYDYDSDSDLSETPDLADVMETDNKHGPAMLGRTVVVKDIAYRTLKTLTMYLYTGKISFLHLTSCEARPIARAVERRQGFKCSPKSMYRLADKLGMEDLKRLAFDAIKKDLSEENILEEAFSKFTSTYNEIEIMEVEILKQKSRSPRLVAGMDSIITKGIENGELPHAKRVFAALFKHLASGK</sequence>
<dbReference type="InterPro" id="IPR011333">
    <property type="entry name" value="SKP1/BTB/POZ_sf"/>
</dbReference>
<accession>A0A5C3N3A6</accession>
<dbReference type="PANTHER" id="PTHR24413">
    <property type="entry name" value="SPECKLE-TYPE POZ PROTEIN"/>
    <property type="match status" value="1"/>
</dbReference>
<protein>
    <recommendedName>
        <fullName evidence="3">BTB domain-containing protein</fullName>
    </recommendedName>
</protein>
<evidence type="ECO:0000313" key="1">
    <source>
        <dbReference type="EMBL" id="TFK50916.1"/>
    </source>
</evidence>
<proteinExistence type="predicted"/>
<dbReference type="STRING" id="5364.A0A5C3N3A6"/>
<dbReference type="OrthoDB" id="6359816at2759"/>
<dbReference type="EMBL" id="ML213512">
    <property type="protein sequence ID" value="TFK50916.1"/>
    <property type="molecule type" value="Genomic_DNA"/>
</dbReference>
<dbReference type="Gene3D" id="3.30.710.10">
    <property type="entry name" value="Potassium Channel Kv1.1, Chain A"/>
    <property type="match status" value="1"/>
</dbReference>
<organism evidence="1 2">
    <name type="scientific">Heliocybe sulcata</name>
    <dbReference type="NCBI Taxonomy" id="5364"/>
    <lineage>
        <taxon>Eukaryota</taxon>
        <taxon>Fungi</taxon>
        <taxon>Dikarya</taxon>
        <taxon>Basidiomycota</taxon>
        <taxon>Agaricomycotina</taxon>
        <taxon>Agaricomycetes</taxon>
        <taxon>Gloeophyllales</taxon>
        <taxon>Gloeophyllaceae</taxon>
        <taxon>Heliocybe</taxon>
    </lineage>
</organism>